<dbReference type="AlphaFoldDB" id="A0A0F8YK56"/>
<sequence length="152" mass="16308">MSAQHWTPEALDRLWADVQGEPDVPSNPDSGAGAEHGLPSAAGVAVDAPGPTLAELVDALREELGRPQPIFGGRSVQEMLSTQEEVLRRRAEERAKVHPACAKCTHQKEAHLRGMGDALHCTKFLAGGAADGSLDERCTCDGYEEMLSHEQD</sequence>
<accession>A0A0F8YK56</accession>
<gene>
    <name evidence="2" type="ORF">LCGC14_3083700</name>
</gene>
<proteinExistence type="predicted"/>
<feature type="region of interest" description="Disordered" evidence="1">
    <location>
        <begin position="1"/>
        <end position="46"/>
    </location>
</feature>
<comment type="caution">
    <text evidence="2">The sequence shown here is derived from an EMBL/GenBank/DDBJ whole genome shotgun (WGS) entry which is preliminary data.</text>
</comment>
<reference evidence="2" key="1">
    <citation type="journal article" date="2015" name="Nature">
        <title>Complex archaea that bridge the gap between prokaryotes and eukaryotes.</title>
        <authorList>
            <person name="Spang A."/>
            <person name="Saw J.H."/>
            <person name="Jorgensen S.L."/>
            <person name="Zaremba-Niedzwiedzka K."/>
            <person name="Martijn J."/>
            <person name="Lind A.E."/>
            <person name="van Eijk R."/>
            <person name="Schleper C."/>
            <person name="Guy L."/>
            <person name="Ettema T.J."/>
        </authorList>
    </citation>
    <scope>NUCLEOTIDE SEQUENCE</scope>
</reference>
<evidence type="ECO:0000313" key="2">
    <source>
        <dbReference type="EMBL" id="KKK54539.1"/>
    </source>
</evidence>
<dbReference type="EMBL" id="LAZR01065944">
    <property type="protein sequence ID" value="KKK54539.1"/>
    <property type="molecule type" value="Genomic_DNA"/>
</dbReference>
<organism evidence="2">
    <name type="scientific">marine sediment metagenome</name>
    <dbReference type="NCBI Taxonomy" id="412755"/>
    <lineage>
        <taxon>unclassified sequences</taxon>
        <taxon>metagenomes</taxon>
        <taxon>ecological metagenomes</taxon>
    </lineage>
</organism>
<protein>
    <submittedName>
        <fullName evidence="2">Uncharacterized protein</fullName>
    </submittedName>
</protein>
<evidence type="ECO:0000256" key="1">
    <source>
        <dbReference type="SAM" id="MobiDB-lite"/>
    </source>
</evidence>
<name>A0A0F8YK56_9ZZZZ</name>